<keyword evidence="6" id="KW-0472">Membrane</keyword>
<dbReference type="PANTHER" id="PTHR12565">
    <property type="entry name" value="STEROL REGULATORY ELEMENT-BINDING PROTEIN"/>
    <property type="match status" value="1"/>
</dbReference>
<evidence type="ECO:0000259" key="7">
    <source>
        <dbReference type="PROSITE" id="PS50888"/>
    </source>
</evidence>
<proteinExistence type="predicted"/>
<feature type="compositionally biased region" description="Basic and acidic residues" evidence="5">
    <location>
        <begin position="311"/>
        <end position="328"/>
    </location>
</feature>
<gene>
    <name evidence="8" type="ORF">HS088_TW10G00295</name>
</gene>
<evidence type="ECO:0000256" key="6">
    <source>
        <dbReference type="SAM" id="Phobius"/>
    </source>
</evidence>
<accession>A0A7J7D4V0</accession>
<dbReference type="SUPFAM" id="SSF47459">
    <property type="entry name" value="HLH, helix-loop-helix DNA-binding domain"/>
    <property type="match status" value="1"/>
</dbReference>
<keyword evidence="4" id="KW-0539">Nucleus</keyword>
<feature type="compositionally biased region" description="Polar residues" evidence="5">
    <location>
        <begin position="216"/>
        <end position="247"/>
    </location>
</feature>
<dbReference type="GO" id="GO:0003677">
    <property type="term" value="F:DNA binding"/>
    <property type="evidence" value="ECO:0007669"/>
    <property type="project" value="UniProtKB-KW"/>
</dbReference>
<dbReference type="FunCoup" id="A0A7J7D4V0">
    <property type="interactions" value="185"/>
</dbReference>
<dbReference type="EMBL" id="JAAARO010000010">
    <property type="protein sequence ID" value="KAF5741299.1"/>
    <property type="molecule type" value="Genomic_DNA"/>
</dbReference>
<feature type="region of interest" description="Disordered" evidence="5">
    <location>
        <begin position="216"/>
        <end position="328"/>
    </location>
</feature>
<evidence type="ECO:0000313" key="9">
    <source>
        <dbReference type="Proteomes" id="UP000593562"/>
    </source>
</evidence>
<keyword evidence="6" id="KW-0812">Transmembrane</keyword>
<keyword evidence="3" id="KW-0804">Transcription</keyword>
<evidence type="ECO:0000256" key="2">
    <source>
        <dbReference type="ARBA" id="ARBA00023015"/>
    </source>
</evidence>
<evidence type="ECO:0000256" key="1">
    <source>
        <dbReference type="ARBA" id="ARBA00004123"/>
    </source>
</evidence>
<keyword evidence="8" id="KW-0238">DNA-binding</keyword>
<dbReference type="Pfam" id="PF00010">
    <property type="entry name" value="HLH"/>
    <property type="match status" value="1"/>
</dbReference>
<dbReference type="GO" id="GO:0005634">
    <property type="term" value="C:nucleus"/>
    <property type="evidence" value="ECO:0007669"/>
    <property type="project" value="UniProtKB-SubCell"/>
</dbReference>
<comment type="caution">
    <text evidence="8">The sequence shown here is derived from an EMBL/GenBank/DDBJ whole genome shotgun (WGS) entry which is preliminary data.</text>
</comment>
<keyword evidence="6" id="KW-1133">Transmembrane helix</keyword>
<keyword evidence="2" id="KW-0805">Transcription regulation</keyword>
<dbReference type="InterPro" id="IPR024097">
    <property type="entry name" value="bHLH_ZIP_TF"/>
</dbReference>
<protein>
    <submittedName>
        <fullName evidence="8">Putative Basic helix-loop-helix DNA-binding superfamily protein</fullName>
    </submittedName>
</protein>
<dbReference type="InParanoid" id="A0A7J7D4V0"/>
<dbReference type="Gene3D" id="4.10.280.10">
    <property type="entry name" value="Helix-loop-helix DNA-binding domain"/>
    <property type="match status" value="1"/>
</dbReference>
<dbReference type="InterPro" id="IPR011598">
    <property type="entry name" value="bHLH_dom"/>
</dbReference>
<evidence type="ECO:0000313" key="8">
    <source>
        <dbReference type="EMBL" id="KAF5741299.1"/>
    </source>
</evidence>
<dbReference type="FunFam" id="4.10.280.10:FF:000002">
    <property type="entry name" value="Basic helix-loop-helix transcription factor"/>
    <property type="match status" value="1"/>
</dbReference>
<evidence type="ECO:0000256" key="4">
    <source>
        <dbReference type="ARBA" id="ARBA00023242"/>
    </source>
</evidence>
<feature type="transmembrane region" description="Helical" evidence="6">
    <location>
        <begin position="501"/>
        <end position="523"/>
    </location>
</feature>
<name>A0A7J7D4V0_TRIWF</name>
<reference evidence="8 9" key="1">
    <citation type="journal article" date="2020" name="Nat. Commun.">
        <title>Genome of Tripterygium wilfordii and identification of cytochrome P450 involved in triptolide biosynthesis.</title>
        <authorList>
            <person name="Tu L."/>
            <person name="Su P."/>
            <person name="Zhang Z."/>
            <person name="Gao L."/>
            <person name="Wang J."/>
            <person name="Hu T."/>
            <person name="Zhou J."/>
            <person name="Zhang Y."/>
            <person name="Zhao Y."/>
            <person name="Liu Y."/>
            <person name="Song Y."/>
            <person name="Tong Y."/>
            <person name="Lu Y."/>
            <person name="Yang J."/>
            <person name="Xu C."/>
            <person name="Jia M."/>
            <person name="Peters R.J."/>
            <person name="Huang L."/>
            <person name="Gao W."/>
        </authorList>
    </citation>
    <scope>NUCLEOTIDE SEQUENCE [LARGE SCALE GENOMIC DNA]</scope>
    <source>
        <strain evidence="9">cv. XIE 37</strain>
        <tissue evidence="8">Leaf</tissue>
    </source>
</reference>
<dbReference type="Proteomes" id="UP000593562">
    <property type="component" value="Unassembled WGS sequence"/>
</dbReference>
<dbReference type="InterPro" id="IPR036638">
    <property type="entry name" value="HLH_DNA-bd_sf"/>
</dbReference>
<keyword evidence="9" id="KW-1185">Reference proteome</keyword>
<dbReference type="PANTHER" id="PTHR12565:SF184">
    <property type="entry name" value="BHLH TRANSCRIPTION FACTOR"/>
    <property type="match status" value="1"/>
</dbReference>
<sequence>MENEYFINAGIPPSVPLQFGASSATQMPNWQSLSSAMEMQATELNCSTEAVPDYFLHFESALSSMVSSPAASNSNNLSNESFVIRELIGKLGNIGGNSSEISPHSQPPLAYMGNNSTNTSCYSTPLNSPPKLNLPTENIPSLAKPMVLNSTIAGFTADPGFAERAAKFSCFGSRSFNGRTTQLGLNKTELASRSIPNPIAVNIKLPRVLSSPSLNAVGSQLGNKNSSPHDGIESRNTSSPEASTVSEQAPIGESGLKATNDSNSRKRKAAPKGKAKEPSQSPSNNASKVTEANNESNSKRIKTNEGNGNAKAEEEDKQTKSAEPPKDYIHVRARRGQATDSHSLAERVRREKISERMKLLQDLVPGCNKVTGKALMLDEIINYVQSLQRKVEFLSMKLASVDTRVDVNMDSILSMDVFKSNTCLLNPIFPLDSSASAFFDQQNPTVAALHNTNISNGTMSPLDSALCRNINMQLTSLDGFNDSGAQVIIILNQRCFTMNHIILFPILPYMYKTITLFFMIFSFQHSVRMTCKQLCKWVLARTLIRNLHCSHKASLIQTKHPT</sequence>
<dbReference type="PROSITE" id="PS50888">
    <property type="entry name" value="BHLH"/>
    <property type="match status" value="1"/>
</dbReference>
<organism evidence="8 9">
    <name type="scientific">Tripterygium wilfordii</name>
    <name type="common">Thunder God vine</name>
    <dbReference type="NCBI Taxonomy" id="458696"/>
    <lineage>
        <taxon>Eukaryota</taxon>
        <taxon>Viridiplantae</taxon>
        <taxon>Streptophyta</taxon>
        <taxon>Embryophyta</taxon>
        <taxon>Tracheophyta</taxon>
        <taxon>Spermatophyta</taxon>
        <taxon>Magnoliopsida</taxon>
        <taxon>eudicotyledons</taxon>
        <taxon>Gunneridae</taxon>
        <taxon>Pentapetalae</taxon>
        <taxon>rosids</taxon>
        <taxon>fabids</taxon>
        <taxon>Celastrales</taxon>
        <taxon>Celastraceae</taxon>
        <taxon>Tripterygium</taxon>
    </lineage>
</organism>
<comment type="subcellular location">
    <subcellularLocation>
        <location evidence="1">Nucleus</location>
    </subcellularLocation>
</comment>
<dbReference type="GO" id="GO:0046983">
    <property type="term" value="F:protein dimerization activity"/>
    <property type="evidence" value="ECO:0007669"/>
    <property type="project" value="InterPro"/>
</dbReference>
<feature type="compositionally biased region" description="Polar residues" evidence="5">
    <location>
        <begin position="278"/>
        <end position="296"/>
    </location>
</feature>
<dbReference type="GO" id="GO:0003700">
    <property type="term" value="F:DNA-binding transcription factor activity"/>
    <property type="evidence" value="ECO:0007669"/>
    <property type="project" value="TreeGrafter"/>
</dbReference>
<feature type="domain" description="BHLH" evidence="7">
    <location>
        <begin position="337"/>
        <end position="387"/>
    </location>
</feature>
<dbReference type="AlphaFoldDB" id="A0A7J7D4V0"/>
<evidence type="ECO:0000256" key="3">
    <source>
        <dbReference type="ARBA" id="ARBA00023163"/>
    </source>
</evidence>
<dbReference type="CDD" id="cd18919">
    <property type="entry name" value="bHLH_AtBPE_like"/>
    <property type="match status" value="1"/>
</dbReference>
<dbReference type="SMART" id="SM00353">
    <property type="entry name" value="HLH"/>
    <property type="match status" value="1"/>
</dbReference>
<evidence type="ECO:0000256" key="5">
    <source>
        <dbReference type="SAM" id="MobiDB-lite"/>
    </source>
</evidence>